<comment type="subcellular location">
    <subcellularLocation>
        <location evidence="1">Membrane</location>
        <topology evidence="1">Multi-pass membrane protein</topology>
    </subcellularLocation>
</comment>
<reference evidence="6 7" key="1">
    <citation type="submission" date="2018-06" db="EMBL/GenBank/DDBJ databases">
        <authorList>
            <consortium name="Pathogen Informatics"/>
            <person name="Doyle S."/>
        </authorList>
    </citation>
    <scope>NUCLEOTIDE SEQUENCE [LARGE SCALE GENOMIC DNA]</scope>
    <source>
        <strain evidence="6 7">NCTC11978</strain>
    </source>
</reference>
<name>A0A378J4U8_9GAMM</name>
<dbReference type="AlphaFoldDB" id="A0A378J4U8"/>
<dbReference type="GO" id="GO:0030255">
    <property type="term" value="P:protein secretion by the type IV secretion system"/>
    <property type="evidence" value="ECO:0007669"/>
    <property type="project" value="InterPro"/>
</dbReference>
<dbReference type="Proteomes" id="UP000254033">
    <property type="component" value="Unassembled WGS sequence"/>
</dbReference>
<dbReference type="Pfam" id="PF04610">
    <property type="entry name" value="TrbL"/>
    <property type="match status" value="1"/>
</dbReference>
<dbReference type="RefSeq" id="WP_115175812.1">
    <property type="nucleotide sequence ID" value="NZ_UGNY01000001.1"/>
</dbReference>
<evidence type="ECO:0000256" key="3">
    <source>
        <dbReference type="ARBA" id="ARBA00022989"/>
    </source>
</evidence>
<keyword evidence="4 5" id="KW-0472">Membrane</keyword>
<feature type="transmembrane region" description="Helical" evidence="5">
    <location>
        <begin position="68"/>
        <end position="96"/>
    </location>
</feature>
<feature type="transmembrane region" description="Helical" evidence="5">
    <location>
        <begin position="206"/>
        <end position="226"/>
    </location>
</feature>
<sequence>MDFRIAPATFINDILRIVDALTADFIKSGFEAIANNWLSSGLLTSILTLYVLYFLYQVQFYNTPPGDAITHLIKVCLVFLISTNWATFYVLIFNVATNEPIHIIKLLLAGKAGSSDGSLNDTFTTGIAQAMSLLGHMPFSFKGVVCTILAAVLLLLGTFLFTMLALSLIVISKFYLAVMLALAPYFLTMFLFNGTKGLSESWVKSCLNNALIPVFVGCILLLTSLLAKACLHTGASVTATPKGPDFAGVIIYFFASVLSAFLFKTIPEKAASLTASLAIAGAGRMSGYAQALSSNLTGGAARAYKGFAAAKDNFSHRQQTMQQEIRQRTEARRAQLEEVRAKRARSGY</sequence>
<accession>A0A378J4U8</accession>
<gene>
    <name evidence="6" type="primary">virB6_1</name>
    <name evidence="6" type="ORF">NCTC11978_02489</name>
</gene>
<keyword evidence="3 5" id="KW-1133">Transmembrane helix</keyword>
<evidence type="ECO:0000313" key="6">
    <source>
        <dbReference type="EMBL" id="STX39294.1"/>
    </source>
</evidence>
<dbReference type="GO" id="GO:0016020">
    <property type="term" value="C:membrane"/>
    <property type="evidence" value="ECO:0007669"/>
    <property type="project" value="UniProtKB-SubCell"/>
</dbReference>
<feature type="transmembrane region" description="Helical" evidence="5">
    <location>
        <begin position="174"/>
        <end position="194"/>
    </location>
</feature>
<evidence type="ECO:0000256" key="2">
    <source>
        <dbReference type="ARBA" id="ARBA00022692"/>
    </source>
</evidence>
<evidence type="ECO:0000256" key="4">
    <source>
        <dbReference type="ARBA" id="ARBA00023136"/>
    </source>
</evidence>
<organism evidence="6 7">
    <name type="scientific">Legionella feeleii</name>
    <dbReference type="NCBI Taxonomy" id="453"/>
    <lineage>
        <taxon>Bacteria</taxon>
        <taxon>Pseudomonadati</taxon>
        <taxon>Pseudomonadota</taxon>
        <taxon>Gammaproteobacteria</taxon>
        <taxon>Legionellales</taxon>
        <taxon>Legionellaceae</taxon>
        <taxon>Legionella</taxon>
    </lineage>
</organism>
<evidence type="ECO:0000313" key="7">
    <source>
        <dbReference type="Proteomes" id="UP000254033"/>
    </source>
</evidence>
<feature type="transmembrane region" description="Helical" evidence="5">
    <location>
        <begin position="144"/>
        <end position="168"/>
    </location>
</feature>
<proteinExistence type="predicted"/>
<dbReference type="InterPro" id="IPR007688">
    <property type="entry name" value="Conjugal_tfr_TrbL/VirB6"/>
</dbReference>
<evidence type="ECO:0000256" key="1">
    <source>
        <dbReference type="ARBA" id="ARBA00004141"/>
    </source>
</evidence>
<keyword evidence="2 5" id="KW-0812">Transmembrane</keyword>
<evidence type="ECO:0000256" key="5">
    <source>
        <dbReference type="SAM" id="Phobius"/>
    </source>
</evidence>
<feature type="transmembrane region" description="Helical" evidence="5">
    <location>
        <begin position="37"/>
        <end position="56"/>
    </location>
</feature>
<dbReference type="EMBL" id="UGNY01000001">
    <property type="protein sequence ID" value="STX39294.1"/>
    <property type="molecule type" value="Genomic_DNA"/>
</dbReference>
<feature type="transmembrane region" description="Helical" evidence="5">
    <location>
        <begin position="246"/>
        <end position="263"/>
    </location>
</feature>
<protein>
    <submittedName>
        <fullName evidence="6">Protein LvhB6</fullName>
    </submittedName>
</protein>